<proteinExistence type="predicted"/>
<sequence length="32" mass="3492">MTYTPPSLLTPSLKSKSYKVKEEGVVPSILPT</sequence>
<evidence type="ECO:0000313" key="1">
    <source>
        <dbReference type="EMBL" id="DAF97469.1"/>
    </source>
</evidence>
<name>A0A8S5USL2_9CAUD</name>
<accession>A0A8S5USL2</accession>
<protein>
    <submittedName>
        <fullName evidence="1">Uncharacterized protein</fullName>
    </submittedName>
</protein>
<reference evidence="1" key="1">
    <citation type="journal article" date="2021" name="Proc. Natl. Acad. Sci. U.S.A.">
        <title>A Catalog of Tens of Thousands of Viruses from Human Metagenomes Reveals Hidden Associations with Chronic Diseases.</title>
        <authorList>
            <person name="Tisza M.J."/>
            <person name="Buck C.B."/>
        </authorList>
    </citation>
    <scope>NUCLEOTIDE SEQUENCE</scope>
    <source>
        <strain evidence="1">CtijX18</strain>
    </source>
</reference>
<dbReference type="EMBL" id="BK016133">
    <property type="protein sequence ID" value="DAF97469.1"/>
    <property type="molecule type" value="Genomic_DNA"/>
</dbReference>
<organism evidence="1">
    <name type="scientific">Myoviridae sp. ctijX18</name>
    <dbReference type="NCBI Taxonomy" id="2825154"/>
    <lineage>
        <taxon>Viruses</taxon>
        <taxon>Duplodnaviria</taxon>
        <taxon>Heunggongvirae</taxon>
        <taxon>Uroviricota</taxon>
        <taxon>Caudoviricetes</taxon>
    </lineage>
</organism>